<dbReference type="GO" id="GO:0005839">
    <property type="term" value="C:proteasome core complex"/>
    <property type="evidence" value="ECO:0007669"/>
    <property type="project" value="InterPro"/>
</dbReference>
<evidence type="ECO:0000313" key="5">
    <source>
        <dbReference type="Proteomes" id="UP001214638"/>
    </source>
</evidence>
<dbReference type="Pfam" id="PF00227">
    <property type="entry name" value="Proteasome"/>
    <property type="match status" value="1"/>
</dbReference>
<dbReference type="SUPFAM" id="SSF56235">
    <property type="entry name" value="N-terminal nucleophile aminohydrolases (Ntn hydrolases)"/>
    <property type="match status" value="1"/>
</dbReference>
<dbReference type="InterPro" id="IPR001353">
    <property type="entry name" value="Proteasome_sua/b"/>
</dbReference>
<evidence type="ECO:0000313" key="4">
    <source>
        <dbReference type="EMBL" id="KAK2198280.1"/>
    </source>
</evidence>
<protein>
    <submittedName>
        <fullName evidence="4">Bifunctional Proteasome</fullName>
    </submittedName>
</protein>
<keyword evidence="2" id="KW-0963">Cytoplasm</keyword>
<dbReference type="Proteomes" id="UP001214638">
    <property type="component" value="Unassembled WGS sequence"/>
</dbReference>
<dbReference type="InterPro" id="IPR029055">
    <property type="entry name" value="Ntn_hydrolases_N"/>
</dbReference>
<dbReference type="Gene3D" id="3.60.20.10">
    <property type="entry name" value="Glutamine Phosphoribosylpyrophosphate, subunit 1, domain 1"/>
    <property type="match status" value="1"/>
</dbReference>
<evidence type="ECO:0000256" key="3">
    <source>
        <dbReference type="ARBA" id="ARBA00022942"/>
    </source>
</evidence>
<dbReference type="KEGG" id="bdw:94335587"/>
<dbReference type="GeneID" id="94335587"/>
<dbReference type="AlphaFoldDB" id="A0AAD9UQU3"/>
<dbReference type="InterPro" id="IPR023333">
    <property type="entry name" value="Proteasome_suB-type"/>
</dbReference>
<proteinExistence type="predicted"/>
<dbReference type="GO" id="GO:0005737">
    <property type="term" value="C:cytoplasm"/>
    <property type="evidence" value="ECO:0007669"/>
    <property type="project" value="TreeGrafter"/>
</dbReference>
<name>A0AAD9UQU3_9APIC</name>
<evidence type="ECO:0000256" key="1">
    <source>
        <dbReference type="ARBA" id="ARBA00004123"/>
    </source>
</evidence>
<keyword evidence="5" id="KW-1185">Reference proteome</keyword>
<reference evidence="4" key="1">
    <citation type="journal article" date="2023" name="Nat. Microbiol.">
        <title>Babesia duncani multi-omics identifies virulence factors and drug targets.</title>
        <authorList>
            <person name="Singh P."/>
            <person name="Lonardi S."/>
            <person name="Liang Q."/>
            <person name="Vydyam P."/>
            <person name="Khabirova E."/>
            <person name="Fang T."/>
            <person name="Gihaz S."/>
            <person name="Thekkiniath J."/>
            <person name="Munshi M."/>
            <person name="Abel S."/>
            <person name="Ciampossin L."/>
            <person name="Batugedara G."/>
            <person name="Gupta M."/>
            <person name="Lu X.M."/>
            <person name="Lenz T."/>
            <person name="Chakravarty S."/>
            <person name="Cornillot E."/>
            <person name="Hu Y."/>
            <person name="Ma W."/>
            <person name="Gonzalez L.M."/>
            <person name="Sanchez S."/>
            <person name="Estrada K."/>
            <person name="Sanchez-Flores A."/>
            <person name="Montero E."/>
            <person name="Harb O.S."/>
            <person name="Le Roch K.G."/>
            <person name="Mamoun C.B."/>
        </authorList>
    </citation>
    <scope>NUCLEOTIDE SEQUENCE</scope>
    <source>
        <strain evidence="4">WA1</strain>
    </source>
</reference>
<dbReference type="PANTHER" id="PTHR32194">
    <property type="entry name" value="METALLOPROTEASE TLDD"/>
    <property type="match status" value="1"/>
</dbReference>
<evidence type="ECO:0000256" key="2">
    <source>
        <dbReference type="ARBA" id="ARBA00022490"/>
    </source>
</evidence>
<dbReference type="GO" id="GO:0051603">
    <property type="term" value="P:proteolysis involved in protein catabolic process"/>
    <property type="evidence" value="ECO:0007669"/>
    <property type="project" value="InterPro"/>
</dbReference>
<comment type="caution">
    <text evidence="4">The sequence shown here is derived from an EMBL/GenBank/DDBJ whole genome shotgun (WGS) entry which is preliminary data.</text>
</comment>
<comment type="subcellular location">
    <subcellularLocation>
        <location evidence="1">Nucleus</location>
    </subcellularLocation>
</comment>
<gene>
    <name evidence="4" type="ORF">BdWA1_001289</name>
</gene>
<dbReference type="GO" id="GO:0005634">
    <property type="term" value="C:nucleus"/>
    <property type="evidence" value="ECO:0007669"/>
    <property type="project" value="UniProtKB-SubCell"/>
</dbReference>
<keyword evidence="3 4" id="KW-0647">Proteasome</keyword>
<dbReference type="RefSeq" id="XP_067805122.1">
    <property type="nucleotide sequence ID" value="XM_067946331.1"/>
</dbReference>
<dbReference type="PANTHER" id="PTHR32194:SF2">
    <property type="entry name" value="PROTEASOME SUBUNIT BETA TYPE-1"/>
    <property type="match status" value="1"/>
</dbReference>
<organism evidence="4 5">
    <name type="scientific">Babesia duncani</name>
    <dbReference type="NCBI Taxonomy" id="323732"/>
    <lineage>
        <taxon>Eukaryota</taxon>
        <taxon>Sar</taxon>
        <taxon>Alveolata</taxon>
        <taxon>Apicomplexa</taxon>
        <taxon>Aconoidasida</taxon>
        <taxon>Piroplasmida</taxon>
        <taxon>Babesiidae</taxon>
        <taxon>Babesia</taxon>
    </lineage>
</organism>
<accession>A0AAD9UQU3</accession>
<sequence>MQADVFALGTALERQVEMYRFTHFKEPSITAIAQLLSTILYSRRFFPYYTFNILTGIDENGNGVTFGFDAVGNYGKEPYVANGTGGNLIMSILDNQLGGKNQLLKPQVETLEQLVNVVKGALVSAAERDIYTGLFWEFFFNCKGDSAEIVIFDRVATQPIQIQLRKD</sequence>
<dbReference type="EMBL" id="JALLKP010000001">
    <property type="protein sequence ID" value="KAK2198280.1"/>
    <property type="molecule type" value="Genomic_DNA"/>
</dbReference>